<evidence type="ECO:0000313" key="3">
    <source>
        <dbReference type="EMBL" id="QOQ31528.1"/>
    </source>
</evidence>
<evidence type="ECO:0000259" key="2">
    <source>
        <dbReference type="Pfam" id="PF13276"/>
    </source>
</evidence>
<gene>
    <name evidence="4" type="ORF">BOPHEOLJ_05104</name>
    <name evidence="3" type="ORF">EDBMFHNC_05153</name>
</gene>
<dbReference type="PANTHER" id="PTHR37936">
    <property type="entry name" value="TRANSPOSASE INSC FOR INSERTION ELEMENT IS2A-RELATED"/>
    <property type="match status" value="1"/>
</dbReference>
<evidence type="ECO:0000259" key="1">
    <source>
        <dbReference type="Pfam" id="PF00665"/>
    </source>
</evidence>
<dbReference type="InterPro" id="IPR001584">
    <property type="entry name" value="Integrase_cat-core"/>
</dbReference>
<proteinExistence type="predicted"/>
<geneLocation type="plasmid" evidence="4">
    <name>pRIVM_C018535_1</name>
</geneLocation>
<geneLocation type="plasmid" evidence="3">
    <name>pRIVM_C014906_1</name>
</geneLocation>
<protein>
    <submittedName>
        <fullName evidence="4">Uncharacterized protein</fullName>
    </submittedName>
</protein>
<dbReference type="EMBL" id="MT560080">
    <property type="protein sequence ID" value="QOQ33048.1"/>
    <property type="molecule type" value="Genomic_DNA"/>
</dbReference>
<feature type="domain" description="HTH-like" evidence="2">
    <location>
        <begin position="19"/>
        <end position="73"/>
    </location>
</feature>
<name>A0A7M1I3G0_KLEPN</name>
<evidence type="ECO:0000313" key="4">
    <source>
        <dbReference type="EMBL" id="QOQ33048.1"/>
    </source>
</evidence>
<dbReference type="EMBL" id="MT560061">
    <property type="protein sequence ID" value="QOQ31528.1"/>
    <property type="molecule type" value="Genomic_DNA"/>
</dbReference>
<dbReference type="AlphaFoldDB" id="A0A7M1I3G0"/>
<dbReference type="InterPro" id="IPR025948">
    <property type="entry name" value="HTH-like_dom"/>
</dbReference>
<dbReference type="Pfam" id="PF00665">
    <property type="entry name" value="rve"/>
    <property type="match status" value="1"/>
</dbReference>
<reference evidence="4" key="1">
    <citation type="journal article" date="2020" name="Sci. Rep.">
        <title>Plasmid diversity among genetically related Klebsiella pneumoniae blaKPC-2 and blaKPC-3 isolates collected in the Dutch national surveillance.</title>
        <authorList>
            <consortium name="Dutch CPE surveillance Study Group"/>
            <person name="Hendrickx A.P.A."/>
            <person name="Landman F."/>
            <person name="de Haan A."/>
            <person name="Borst D."/>
            <person name="Witteveen S."/>
            <person name="van Santen-Verheuvel M.G."/>
            <person name="van der Heide H.G.J."/>
            <person name="Schouls L.M."/>
        </authorList>
    </citation>
    <scope>NUCLEOTIDE SEQUENCE</scope>
    <source>
        <strain evidence="3">RIVM_C014906</strain>
        <strain evidence="4">RIVM_C018535</strain>
        <plasmid evidence="3">pRIVM_C014906_1</plasmid>
        <plasmid evidence="4">pRIVM_C018535_1</plasmid>
    </source>
</reference>
<organism evidence="4">
    <name type="scientific">Klebsiella pneumoniae</name>
    <dbReference type="NCBI Taxonomy" id="573"/>
    <lineage>
        <taxon>Bacteria</taxon>
        <taxon>Pseudomonadati</taxon>
        <taxon>Pseudomonadota</taxon>
        <taxon>Gammaproteobacteria</taxon>
        <taxon>Enterobacterales</taxon>
        <taxon>Enterobacteriaceae</taxon>
        <taxon>Klebsiella/Raoultella group</taxon>
        <taxon>Klebsiella</taxon>
        <taxon>Klebsiella pneumoniae complex</taxon>
    </lineage>
</organism>
<sequence length="225" mass="25488">MARRSKGWQDRRCKRKPDDTEALARIHTVIDDLPTYGYRRVWALLRRQSETDDMAVINAKRVYRIMRQNALLLERKPAIPPSKRAHRGKVAVGESNQRWCSDGFEFSCDNGEKLRVTFALDCCDREALHWAASTGGYDSETVQDVMLGAVERRFGNSLPTSPVEWLTDNGSAGTVAKLAMRQPFVLFKGLTFQKLCLPGAFRPGDHHNKMLRPGLCVVHASPQYL</sequence>
<dbReference type="PANTHER" id="PTHR37936:SF3">
    <property type="entry name" value="TRANSPOSASE INSC FOR INSERTION ELEMENT IS2A-RELATED"/>
    <property type="match status" value="1"/>
</dbReference>
<dbReference type="Pfam" id="PF13276">
    <property type="entry name" value="HTH_21"/>
    <property type="match status" value="1"/>
</dbReference>
<keyword evidence="4" id="KW-0614">Plasmid</keyword>
<dbReference type="InterPro" id="IPR012337">
    <property type="entry name" value="RNaseH-like_sf"/>
</dbReference>
<dbReference type="SUPFAM" id="SSF53098">
    <property type="entry name" value="Ribonuclease H-like"/>
    <property type="match status" value="1"/>
</dbReference>
<dbReference type="GO" id="GO:0015074">
    <property type="term" value="P:DNA integration"/>
    <property type="evidence" value="ECO:0007669"/>
    <property type="project" value="InterPro"/>
</dbReference>
<feature type="domain" description="Integrase catalytic" evidence="1">
    <location>
        <begin position="95"/>
        <end position="175"/>
    </location>
</feature>
<accession>A0A7M1I3G0</accession>